<evidence type="ECO:0000313" key="13">
    <source>
        <dbReference type="EMBL" id="PLW69367.1"/>
    </source>
</evidence>
<dbReference type="InterPro" id="IPR009721">
    <property type="entry name" value="O-acyltransferase_WSD1_C"/>
</dbReference>
<dbReference type="OrthoDB" id="9810950at2"/>
<sequence length="469" mass="51507">MSQFRQLNATDTIFIASENVSTYNHTAGLMVLDPGDTKPLSFVKFRKRMAERVKLVPQFFWKMHEVPVGLDLPYWVEDEAFSIDRHIRRIALPEPGNRAALGELAGLLYSRHLDRRHPLWEMWYIEGLADGRVAVMMIFHHCLMDGQSAIRLLDLLSDAKPNARARKAGIQPPDIQAGRAPSPYELSLRTTLHLLRSSGKMTESIATILLPKLLEGVSWRRAERNAAPPFVPHPLLNADIGNARGFVFGSLPMADILRIKQHFAVTFNDVVLALVGGALRQYLSARDALPKHPLRAGMAISLRAEGDEDMSNKVTNAHVTLATDEADPVRRLQAIHAASMQAKTAARGDAKGAMEFVQSLPPLFLTAIIGSVNAEQSANLIGAHLAVSTMRNDGAPRYLAGAKIESTFPMSVIAAGIALNVTCISSGDTLDIGLTVNLDSLDQPWALVKHLKEELLLLKKLARNSKRSA</sequence>
<name>A0A2N5X4E9_9GAMM</name>
<keyword evidence="9" id="KW-0012">Acyltransferase</keyword>
<dbReference type="GO" id="GO:0005886">
    <property type="term" value="C:plasma membrane"/>
    <property type="evidence" value="ECO:0007669"/>
    <property type="project" value="TreeGrafter"/>
</dbReference>
<dbReference type="GO" id="GO:0006071">
    <property type="term" value="P:glycerol metabolic process"/>
    <property type="evidence" value="ECO:0007669"/>
    <property type="project" value="UniProtKB-KW"/>
</dbReference>
<evidence type="ECO:0000256" key="2">
    <source>
        <dbReference type="ARBA" id="ARBA00005189"/>
    </source>
</evidence>
<feature type="domain" description="O-acyltransferase WSD1-like N-terminal" evidence="11">
    <location>
        <begin position="7"/>
        <end position="271"/>
    </location>
</feature>
<keyword evidence="5" id="KW-0444">Lipid biosynthesis</keyword>
<dbReference type="InterPro" id="IPR045034">
    <property type="entry name" value="O-acyltransferase_WSD1-like"/>
</dbReference>
<dbReference type="EMBL" id="PKUS01000007">
    <property type="protein sequence ID" value="PLW69367.1"/>
    <property type="molecule type" value="Genomic_DNA"/>
</dbReference>
<dbReference type="GO" id="GO:0071731">
    <property type="term" value="P:response to nitric oxide"/>
    <property type="evidence" value="ECO:0007669"/>
    <property type="project" value="TreeGrafter"/>
</dbReference>
<keyword evidence="8" id="KW-0443">Lipid metabolism</keyword>
<evidence type="ECO:0000256" key="10">
    <source>
        <dbReference type="ARBA" id="ARBA00048109"/>
    </source>
</evidence>
<evidence type="ECO:0000256" key="7">
    <source>
        <dbReference type="ARBA" id="ARBA00022798"/>
    </source>
</evidence>
<comment type="catalytic activity">
    <reaction evidence="10">
        <text>an acyl-CoA + a 1,2-diacyl-sn-glycerol = a triacyl-sn-glycerol + CoA</text>
        <dbReference type="Rhea" id="RHEA:10868"/>
        <dbReference type="ChEBI" id="CHEBI:17815"/>
        <dbReference type="ChEBI" id="CHEBI:57287"/>
        <dbReference type="ChEBI" id="CHEBI:58342"/>
        <dbReference type="ChEBI" id="CHEBI:64615"/>
        <dbReference type="EC" id="2.3.1.20"/>
    </reaction>
</comment>
<dbReference type="Proteomes" id="UP000235005">
    <property type="component" value="Unassembled WGS sequence"/>
</dbReference>
<organism evidence="13 14">
    <name type="scientific">Pseudohalioglobus lutimaris</name>
    <dbReference type="NCBI Taxonomy" id="1737061"/>
    <lineage>
        <taxon>Bacteria</taxon>
        <taxon>Pseudomonadati</taxon>
        <taxon>Pseudomonadota</taxon>
        <taxon>Gammaproteobacteria</taxon>
        <taxon>Cellvibrionales</taxon>
        <taxon>Halieaceae</taxon>
        <taxon>Pseudohalioglobus</taxon>
    </lineage>
</organism>
<dbReference type="GO" id="GO:0019432">
    <property type="term" value="P:triglyceride biosynthetic process"/>
    <property type="evidence" value="ECO:0007669"/>
    <property type="project" value="UniProtKB-UniPathway"/>
</dbReference>
<dbReference type="GO" id="GO:0004144">
    <property type="term" value="F:diacylglycerol O-acyltransferase activity"/>
    <property type="evidence" value="ECO:0007669"/>
    <property type="project" value="UniProtKB-EC"/>
</dbReference>
<dbReference type="EC" id="2.3.1.20" evidence="4"/>
<protein>
    <recommendedName>
        <fullName evidence="4">diacylglycerol O-acyltransferase</fullName>
        <ecNumber evidence="4">2.3.1.20</ecNumber>
    </recommendedName>
</protein>
<evidence type="ECO:0000259" key="12">
    <source>
        <dbReference type="Pfam" id="PF06974"/>
    </source>
</evidence>
<comment type="similarity">
    <text evidence="3">Belongs to the long-chain O-acyltransferase family.</text>
</comment>
<accession>A0A2N5X4E9</accession>
<dbReference type="PANTHER" id="PTHR31650:SF1">
    <property type="entry name" value="WAX ESTER SYNTHASE_DIACYLGLYCEROL ACYLTRANSFERASE 4-RELATED"/>
    <property type="match status" value="1"/>
</dbReference>
<evidence type="ECO:0000256" key="3">
    <source>
        <dbReference type="ARBA" id="ARBA00009587"/>
    </source>
</evidence>
<dbReference type="GO" id="GO:0001666">
    <property type="term" value="P:response to hypoxia"/>
    <property type="evidence" value="ECO:0007669"/>
    <property type="project" value="TreeGrafter"/>
</dbReference>
<dbReference type="Pfam" id="PF03007">
    <property type="entry name" value="WS_DGAT_cat"/>
    <property type="match status" value="1"/>
</dbReference>
<dbReference type="Pfam" id="PF06974">
    <property type="entry name" value="WS_DGAT_C"/>
    <property type="match status" value="1"/>
</dbReference>
<evidence type="ECO:0000256" key="4">
    <source>
        <dbReference type="ARBA" id="ARBA00013244"/>
    </source>
</evidence>
<comment type="caution">
    <text evidence="13">The sequence shown here is derived from an EMBL/GenBank/DDBJ whole genome shotgun (WGS) entry which is preliminary data.</text>
</comment>
<comment type="pathway">
    <text evidence="2">Lipid metabolism.</text>
</comment>
<keyword evidence="6" id="KW-0808">Transferase</keyword>
<proteinExistence type="inferred from homology"/>
<dbReference type="GO" id="GO:0051701">
    <property type="term" value="P:biological process involved in interaction with host"/>
    <property type="evidence" value="ECO:0007669"/>
    <property type="project" value="TreeGrafter"/>
</dbReference>
<evidence type="ECO:0000313" key="14">
    <source>
        <dbReference type="Proteomes" id="UP000235005"/>
    </source>
</evidence>
<dbReference type="InterPro" id="IPR004255">
    <property type="entry name" value="O-acyltransferase_WSD1_N"/>
</dbReference>
<comment type="pathway">
    <text evidence="1">Glycerolipid metabolism; triacylglycerol biosynthesis.</text>
</comment>
<evidence type="ECO:0000259" key="11">
    <source>
        <dbReference type="Pfam" id="PF03007"/>
    </source>
</evidence>
<evidence type="ECO:0000256" key="6">
    <source>
        <dbReference type="ARBA" id="ARBA00022679"/>
    </source>
</evidence>
<dbReference type="PANTHER" id="PTHR31650">
    <property type="entry name" value="O-ACYLTRANSFERASE (WSD1-LIKE) FAMILY PROTEIN"/>
    <property type="match status" value="1"/>
</dbReference>
<dbReference type="InterPro" id="IPR014292">
    <property type="entry name" value="Acyl_transf_WS/DGAT"/>
</dbReference>
<feature type="domain" description="O-acyltransferase WSD1 C-terminal" evidence="12">
    <location>
        <begin position="311"/>
        <end position="458"/>
    </location>
</feature>
<evidence type="ECO:0000256" key="9">
    <source>
        <dbReference type="ARBA" id="ARBA00023315"/>
    </source>
</evidence>
<keyword evidence="7" id="KW-0319">Glycerol metabolism</keyword>
<dbReference type="AlphaFoldDB" id="A0A2N5X4E9"/>
<dbReference type="NCBIfam" id="TIGR02946">
    <property type="entry name" value="acyl_WS_DGAT"/>
    <property type="match status" value="1"/>
</dbReference>
<evidence type="ECO:0000256" key="5">
    <source>
        <dbReference type="ARBA" id="ARBA00022516"/>
    </source>
</evidence>
<evidence type="ECO:0000256" key="8">
    <source>
        <dbReference type="ARBA" id="ARBA00023098"/>
    </source>
</evidence>
<evidence type="ECO:0000256" key="1">
    <source>
        <dbReference type="ARBA" id="ARBA00004771"/>
    </source>
</evidence>
<gene>
    <name evidence="13" type="ORF">C0039_07485</name>
</gene>
<dbReference type="RefSeq" id="WP_101517724.1">
    <property type="nucleotide sequence ID" value="NZ_PKUS01000007.1"/>
</dbReference>
<reference evidence="13 14" key="1">
    <citation type="submission" date="2018-01" db="EMBL/GenBank/DDBJ databases">
        <title>The draft genome sequence of Halioglobus lutimaris HF004.</title>
        <authorList>
            <person name="Du Z.-J."/>
            <person name="Shi M.-J."/>
        </authorList>
    </citation>
    <scope>NUCLEOTIDE SEQUENCE [LARGE SCALE GENOMIC DNA]</scope>
    <source>
        <strain evidence="13 14">HF004</strain>
    </source>
</reference>
<dbReference type="UniPathway" id="UPA00282"/>
<keyword evidence="14" id="KW-1185">Reference proteome</keyword>
<dbReference type="SUPFAM" id="SSF52777">
    <property type="entry name" value="CoA-dependent acyltransferases"/>
    <property type="match status" value="1"/>
</dbReference>